<organism evidence="1 2">
    <name type="scientific">Clostridium intestinale URNW</name>
    <dbReference type="NCBI Taxonomy" id="1294142"/>
    <lineage>
        <taxon>Bacteria</taxon>
        <taxon>Bacillati</taxon>
        <taxon>Bacillota</taxon>
        <taxon>Clostridia</taxon>
        <taxon>Eubacteriales</taxon>
        <taxon>Clostridiaceae</taxon>
        <taxon>Clostridium</taxon>
    </lineage>
</organism>
<dbReference type="RefSeq" id="WP_021800358.1">
    <property type="nucleotide sequence ID" value="NZ_KI273145.1"/>
</dbReference>
<dbReference type="STRING" id="1294142.CINTURNW_0271"/>
<reference evidence="1 2" key="1">
    <citation type="journal article" date="2013" name="Genome Announc.">
        <title>Draft Genome Sequence of the Hydrogen- and Ethanol-Producing Bacterium Clostridium intestinale Strain URNW.</title>
        <authorList>
            <person name="Lal S."/>
            <person name="Ramachandran U."/>
            <person name="Zhang X."/>
            <person name="Sparling R."/>
            <person name="Levin D.B."/>
        </authorList>
    </citation>
    <scope>NUCLEOTIDE SEQUENCE [LARGE SCALE GENOMIC DNA]</scope>
    <source>
        <strain evidence="1 2">URNW</strain>
    </source>
</reference>
<proteinExistence type="predicted"/>
<dbReference type="EMBL" id="APJA01000004">
    <property type="protein sequence ID" value="ERK32297.1"/>
    <property type="molecule type" value="Genomic_DNA"/>
</dbReference>
<sequence length="596" mass="66792">MKRKGSTLITVVALSAILFTTATAILSLTYYALKLKNVQGRKLENLYGAESGIDASKKILELSAQSAVKAANLEVINKTNEINNQIQQVKSLVTESRNSREIINEIVSSGSTENGINYKVFLKDENGDNTEVNTLYYIEASIVRDSSNELKENSNINLDVVKDKQKSIFTKKYKEILNSNLPLCFESYMHKYISLDSNNTITLLNFSDFPNDSKVSLEYTPFESNDDAQLKFKSVFTTPDKIERSIEANYKLSVPNLTVNTSINNPLLSKAIAVDGNMYINSNFDVNGDMFVRGIEADDSVTEDVYSKYEGGIYVNVSKEEITNSSELNKRTIQVNFNGNVSTPSTLNIKQESQVNVNSGNLYVNNLNLGRLNSTDTKISNNILNIERDLVVDNDFTYNANETKVTINNLYAINERSNTVAKKSSSSIIINSPIEADKSEPIITIKKDAYIRGTAYVNARNESDKKYQTGESTAVKGNYLAFTFPIIDEEKNEYGFGYYSPLQLVDTKNNNSMTLQDKANYFLQSTDENGLKSSGSIKLDGELSNFYISGAYINNSNVQFPTGDTEEKKDTLIKKRKEKNMLIRFMKWIVLTSILQ</sequence>
<dbReference type="Proteomes" id="UP000016721">
    <property type="component" value="Unassembled WGS sequence"/>
</dbReference>
<name>U2N9V3_9CLOT</name>
<dbReference type="OrthoDB" id="1947207at2"/>
<gene>
    <name evidence="1" type="ORF">CINTURNW_0271</name>
</gene>
<dbReference type="PATRIC" id="fig|1294142.3.peg.270"/>
<evidence type="ECO:0000313" key="1">
    <source>
        <dbReference type="EMBL" id="ERK32297.1"/>
    </source>
</evidence>
<dbReference type="AlphaFoldDB" id="U2N9V3"/>
<dbReference type="HOGENOM" id="CLU_457651_0_0_9"/>
<keyword evidence="2" id="KW-1185">Reference proteome</keyword>
<accession>U2N9V3</accession>
<evidence type="ECO:0000313" key="2">
    <source>
        <dbReference type="Proteomes" id="UP000016721"/>
    </source>
</evidence>
<protein>
    <submittedName>
        <fullName evidence="1">Uncharacterized protein</fullName>
    </submittedName>
</protein>
<comment type="caution">
    <text evidence="1">The sequence shown here is derived from an EMBL/GenBank/DDBJ whole genome shotgun (WGS) entry which is preliminary data.</text>
</comment>
<dbReference type="eggNOG" id="ENOG50332R9">
    <property type="taxonomic scope" value="Bacteria"/>
</dbReference>